<evidence type="ECO:0000313" key="1">
    <source>
        <dbReference type="Proteomes" id="UP000095286"/>
    </source>
</evidence>
<proteinExistence type="predicted"/>
<accession>A0AC35UIM9</accession>
<dbReference type="WBParaSite" id="RSKR_0001172700.1">
    <property type="protein sequence ID" value="RSKR_0001172700.1"/>
    <property type="gene ID" value="RSKR_0001172700"/>
</dbReference>
<sequence>MKYINKVNEWSDCLGLIAYHINTSMRHSTNASPFQLIFLRNPNFTLNRMTIAPIELIDRKVGFYDLMNKAQMIKDVYDEIHCRERMVENRKLKPKQKEFKENDKILIRKVTEQKLDSDYKEPFKVTKVRNSKVEYFQNEKTSRKLVAHKSNLKKI</sequence>
<name>A0AC35UIM9_9BILA</name>
<dbReference type="Proteomes" id="UP000095286">
    <property type="component" value="Unplaced"/>
</dbReference>
<protein>
    <submittedName>
        <fullName evidence="2">Uncharacterized protein</fullName>
    </submittedName>
</protein>
<reference evidence="2" key="1">
    <citation type="submission" date="2016-11" db="UniProtKB">
        <authorList>
            <consortium name="WormBaseParasite"/>
        </authorList>
    </citation>
    <scope>IDENTIFICATION</scope>
    <source>
        <strain evidence="2">KR3021</strain>
    </source>
</reference>
<organism evidence="1 2">
    <name type="scientific">Rhabditophanes sp. KR3021</name>
    <dbReference type="NCBI Taxonomy" id="114890"/>
    <lineage>
        <taxon>Eukaryota</taxon>
        <taxon>Metazoa</taxon>
        <taxon>Ecdysozoa</taxon>
        <taxon>Nematoda</taxon>
        <taxon>Chromadorea</taxon>
        <taxon>Rhabditida</taxon>
        <taxon>Tylenchina</taxon>
        <taxon>Panagrolaimomorpha</taxon>
        <taxon>Strongyloidoidea</taxon>
        <taxon>Alloionematidae</taxon>
        <taxon>Rhabditophanes</taxon>
    </lineage>
</organism>
<evidence type="ECO:0000313" key="2">
    <source>
        <dbReference type="WBParaSite" id="RSKR_0001172700.1"/>
    </source>
</evidence>